<dbReference type="PROSITE" id="PS50994">
    <property type="entry name" value="INTEGRASE"/>
    <property type="match status" value="1"/>
</dbReference>
<dbReference type="Gramene" id="EOY07611">
    <property type="protein sequence ID" value="EOY07611"/>
    <property type="gene ID" value="TCM_021998"/>
</dbReference>
<dbReference type="InterPro" id="IPR000477">
    <property type="entry name" value="RT_dom"/>
</dbReference>
<evidence type="ECO:0000256" key="1">
    <source>
        <dbReference type="ARBA" id="ARBA00022670"/>
    </source>
</evidence>
<dbReference type="GO" id="GO:0046872">
    <property type="term" value="F:metal ion binding"/>
    <property type="evidence" value="ECO:0007669"/>
    <property type="project" value="UniProtKB-KW"/>
</dbReference>
<accession>A0A061ERZ8</accession>
<evidence type="ECO:0000256" key="7">
    <source>
        <dbReference type="ARBA" id="ARBA00022918"/>
    </source>
</evidence>
<evidence type="ECO:0000256" key="6">
    <source>
        <dbReference type="ARBA" id="ARBA00022908"/>
    </source>
</evidence>
<dbReference type="STRING" id="3641.A0A061ERZ8"/>
<dbReference type="HOGENOM" id="CLU_000384_11_1_1"/>
<keyword evidence="5" id="KW-0460">Magnesium</keyword>
<dbReference type="Gene3D" id="3.10.10.10">
    <property type="entry name" value="HIV Type 1 Reverse Transcriptase, subunit A, domain 1"/>
    <property type="match status" value="1"/>
</dbReference>
<keyword evidence="8" id="KW-0239">DNA-directed DNA polymerase</keyword>
<evidence type="ECO:0000259" key="13">
    <source>
        <dbReference type="PROSITE" id="PS50994"/>
    </source>
</evidence>
<protein>
    <recommendedName>
        <fullName evidence="13">Integrase catalytic domain-containing protein</fullName>
    </recommendedName>
</protein>
<organism evidence="14 15">
    <name type="scientific">Theobroma cacao</name>
    <name type="common">Cacao</name>
    <name type="synonym">Cocoa</name>
    <dbReference type="NCBI Taxonomy" id="3641"/>
    <lineage>
        <taxon>Eukaryota</taxon>
        <taxon>Viridiplantae</taxon>
        <taxon>Streptophyta</taxon>
        <taxon>Embryophyta</taxon>
        <taxon>Tracheophyta</taxon>
        <taxon>Spermatophyta</taxon>
        <taxon>Magnoliopsida</taxon>
        <taxon>eudicotyledons</taxon>
        <taxon>Gunneridae</taxon>
        <taxon>Pentapetalae</taxon>
        <taxon>rosids</taxon>
        <taxon>malvids</taxon>
        <taxon>Malvales</taxon>
        <taxon>Malvaceae</taxon>
        <taxon>Byttnerioideae</taxon>
        <taxon>Theobroma</taxon>
    </lineage>
</organism>
<dbReference type="Pfam" id="PF24626">
    <property type="entry name" value="SH3_Tf2-1"/>
    <property type="match status" value="1"/>
</dbReference>
<dbReference type="Pfam" id="PF17921">
    <property type="entry name" value="Integrase_H2C2"/>
    <property type="match status" value="1"/>
</dbReference>
<evidence type="ECO:0000256" key="11">
    <source>
        <dbReference type="ARBA" id="ARBA00023268"/>
    </source>
</evidence>
<evidence type="ECO:0000256" key="10">
    <source>
        <dbReference type="ARBA" id="ARBA00023172"/>
    </source>
</evidence>
<dbReference type="GO" id="GO:0015074">
    <property type="term" value="P:DNA integration"/>
    <property type="evidence" value="ECO:0007669"/>
    <property type="project" value="UniProtKB-KW"/>
</dbReference>
<dbReference type="GO" id="GO:0003677">
    <property type="term" value="F:DNA binding"/>
    <property type="evidence" value="ECO:0007669"/>
    <property type="project" value="UniProtKB-KW"/>
</dbReference>
<dbReference type="InterPro" id="IPR001584">
    <property type="entry name" value="Integrase_cat-core"/>
</dbReference>
<sequence>MSISRLYERNGQPTRTPISEVRRSKPPDSPLQHHTRFVKKLTRVEMEERRLKGLCFNCDEPFVRGHQCVNWLKTLGPILWDFTNMWMSFTKLGKQIELYGIKTSKPAQNAEIQVVTAEDYHADLQRLLRDFASLFQEPTSLPPSRTCDHRIILKPGTKPIAVRPYRYPHAQKDEIEQQCSEMLKQGIIQPSQSPFSSLVLLVPKSNGTRHMCIDYRELNAKIIKDKFLIPMIEKLLEELFGAKYFSKLDLWSGYHQIQMNEADVEKMAFRTHHGHFEFRVMPFKLTNEPSTFQALMNEFVHNYGSIATPFIAMLRKNSFIWTDQSSQAFKKLKAAMTTAPVLALLDFSQPFTTECDASNTRIGVVLLHNDKPIAFFNRAMTMRHRHLPAYEKELIGLVKAIKHYRSYLWGKHFIVCTDHYSLKFLLEQKLLTPPQQHWLGEILGYSFSVEYKVGRYNSVADALSRIDSDGAVLLVISMPQLSLFDEIHHKQQNSPEVQSLISSVQEGIAAEPWSFKQRLLFYKHRVYLAPNSLSIQTVLTALHNQGHEGYQKTLFRIAKDFHWNDMKHHIRDFIHACSICQRHKTKTLQPAGLLQLLPVPKHVCSDISLDFVEGLPNSHGTNVILVVVDHFSKYCHLLPVAHPYSAVSIARLFFDNIFKLHGLLETMVNDRDVTFTSAFWKELFCLSDTKLCFNSAYHPQSDDQTKVVNRTVEMNLRCFSSAHPTKWMEWLSWAEYSYNTSFHSSLQTTPFKAMYGRPPPRLLSYCLGISKLDAVDQALQSRDMILKSLRQNLLHAQHKMKTIYDSKHHDIEFQVGDKVLLRLQPYRQLSLANRRHQQLLPKFYGPFTILQRLGPMAYKLEFPPSTKLHLVFHVSCLKVFHEGDNPVSATLPIGFLAESMPLPLAIIDRQVNRNIQEVLIHLQDTSLAEASWETVSSMKERFPHFPLEDKRDLKEGSNVSTSDNPLVYKQFTHGKYKLNQHI</sequence>
<keyword evidence="7" id="KW-0695">RNA-directed DNA polymerase</keyword>
<gene>
    <name evidence="14" type="ORF">TCM_021998</name>
</gene>
<keyword evidence="9" id="KW-0238">DNA-binding</keyword>
<keyword evidence="6" id="KW-0229">DNA integration</keyword>
<dbReference type="GO" id="GO:0003887">
    <property type="term" value="F:DNA-directed DNA polymerase activity"/>
    <property type="evidence" value="ECO:0007669"/>
    <property type="project" value="UniProtKB-KW"/>
</dbReference>
<keyword evidence="1" id="KW-0645">Protease</keyword>
<dbReference type="SUPFAM" id="SSF53098">
    <property type="entry name" value="Ribonuclease H-like"/>
    <property type="match status" value="1"/>
</dbReference>
<dbReference type="InterPro" id="IPR043502">
    <property type="entry name" value="DNA/RNA_pol_sf"/>
</dbReference>
<dbReference type="Pfam" id="PF00078">
    <property type="entry name" value="RVT_1"/>
    <property type="match status" value="1"/>
</dbReference>
<dbReference type="InterPro" id="IPR036397">
    <property type="entry name" value="RNaseH_sf"/>
</dbReference>
<evidence type="ECO:0000256" key="5">
    <source>
        <dbReference type="ARBA" id="ARBA00022842"/>
    </source>
</evidence>
<feature type="domain" description="Integrase catalytic" evidence="13">
    <location>
        <begin position="596"/>
        <end position="758"/>
    </location>
</feature>
<dbReference type="CDD" id="cd09274">
    <property type="entry name" value="RNase_HI_RT_Ty3"/>
    <property type="match status" value="1"/>
</dbReference>
<dbReference type="Gene3D" id="1.10.340.70">
    <property type="match status" value="1"/>
</dbReference>
<dbReference type="InterPro" id="IPR056924">
    <property type="entry name" value="SH3_Tf2-1"/>
</dbReference>
<dbReference type="GO" id="GO:0006310">
    <property type="term" value="P:DNA recombination"/>
    <property type="evidence" value="ECO:0007669"/>
    <property type="project" value="UniProtKB-KW"/>
</dbReference>
<dbReference type="EMBL" id="CM001883">
    <property type="protein sequence ID" value="EOY07611.1"/>
    <property type="molecule type" value="Genomic_DNA"/>
</dbReference>
<dbReference type="eggNOG" id="KOG0017">
    <property type="taxonomic scope" value="Eukaryota"/>
</dbReference>
<keyword evidence="8" id="KW-0548">Nucleotidyltransferase</keyword>
<dbReference type="AlphaFoldDB" id="A0A061ERZ8"/>
<evidence type="ECO:0000313" key="15">
    <source>
        <dbReference type="Proteomes" id="UP000026915"/>
    </source>
</evidence>
<dbReference type="GO" id="GO:0004190">
    <property type="term" value="F:aspartic-type endopeptidase activity"/>
    <property type="evidence" value="ECO:0007669"/>
    <property type="project" value="UniProtKB-KW"/>
</dbReference>
<keyword evidence="2" id="KW-0479">Metal-binding</keyword>
<keyword evidence="8" id="KW-0808">Transferase</keyword>
<dbReference type="SUPFAM" id="SSF56672">
    <property type="entry name" value="DNA/RNA polymerases"/>
    <property type="match status" value="1"/>
</dbReference>
<dbReference type="OMA" id="WEYLSEM"/>
<dbReference type="PANTHER" id="PTHR37984:SF5">
    <property type="entry name" value="PROTEIN NYNRIN-LIKE"/>
    <property type="match status" value="1"/>
</dbReference>
<keyword evidence="11" id="KW-0511">Multifunctional enzyme</keyword>
<dbReference type="InterPro" id="IPR041588">
    <property type="entry name" value="Integrase_H2C2"/>
</dbReference>
<evidence type="ECO:0000313" key="14">
    <source>
        <dbReference type="EMBL" id="EOY07611.1"/>
    </source>
</evidence>
<dbReference type="Proteomes" id="UP000026915">
    <property type="component" value="Chromosome 5"/>
</dbReference>
<keyword evidence="4" id="KW-0378">Hydrolase</keyword>
<dbReference type="CDD" id="cd01647">
    <property type="entry name" value="RT_LTR"/>
    <property type="match status" value="1"/>
</dbReference>
<dbReference type="PANTHER" id="PTHR37984">
    <property type="entry name" value="PROTEIN CBG26694"/>
    <property type="match status" value="1"/>
</dbReference>
<dbReference type="InterPro" id="IPR043128">
    <property type="entry name" value="Rev_trsase/Diguanyl_cyclase"/>
</dbReference>
<dbReference type="GO" id="GO:0003964">
    <property type="term" value="F:RNA-directed DNA polymerase activity"/>
    <property type="evidence" value="ECO:0007669"/>
    <property type="project" value="UniProtKB-KW"/>
</dbReference>
<dbReference type="Pfam" id="PF17919">
    <property type="entry name" value="RT_RNaseH_2"/>
    <property type="match status" value="1"/>
</dbReference>
<evidence type="ECO:0000256" key="8">
    <source>
        <dbReference type="ARBA" id="ARBA00022932"/>
    </source>
</evidence>
<dbReference type="InterPro" id="IPR041577">
    <property type="entry name" value="RT_RNaseH_2"/>
</dbReference>
<name>A0A061ERZ8_THECC</name>
<keyword evidence="3" id="KW-0064">Aspartyl protease</keyword>
<evidence type="ECO:0000256" key="4">
    <source>
        <dbReference type="ARBA" id="ARBA00022801"/>
    </source>
</evidence>
<evidence type="ECO:0000256" key="12">
    <source>
        <dbReference type="SAM" id="MobiDB-lite"/>
    </source>
</evidence>
<dbReference type="InterPro" id="IPR012337">
    <property type="entry name" value="RNaseH-like_sf"/>
</dbReference>
<dbReference type="InParanoid" id="A0A061ERZ8"/>
<evidence type="ECO:0000256" key="2">
    <source>
        <dbReference type="ARBA" id="ARBA00022723"/>
    </source>
</evidence>
<dbReference type="GO" id="GO:0006508">
    <property type="term" value="P:proteolysis"/>
    <property type="evidence" value="ECO:0007669"/>
    <property type="project" value="UniProtKB-KW"/>
</dbReference>
<reference evidence="14 15" key="1">
    <citation type="journal article" date="2013" name="Genome Biol.">
        <title>The genome sequence of the most widely cultivated cacao type and its use to identify candidate genes regulating pod color.</title>
        <authorList>
            <person name="Motamayor J.C."/>
            <person name="Mockaitis K."/>
            <person name="Schmutz J."/>
            <person name="Haiminen N."/>
            <person name="Iii D.L."/>
            <person name="Cornejo O."/>
            <person name="Findley S.D."/>
            <person name="Zheng P."/>
            <person name="Utro F."/>
            <person name="Royaert S."/>
            <person name="Saski C."/>
            <person name="Jenkins J."/>
            <person name="Podicheti R."/>
            <person name="Zhao M."/>
            <person name="Scheffler B.E."/>
            <person name="Stack J.C."/>
            <person name="Feltus F.A."/>
            <person name="Mustiga G.M."/>
            <person name="Amores F."/>
            <person name="Phillips W."/>
            <person name="Marelli J.P."/>
            <person name="May G.D."/>
            <person name="Shapiro H."/>
            <person name="Ma J."/>
            <person name="Bustamante C.D."/>
            <person name="Schnell R.J."/>
            <person name="Main D."/>
            <person name="Gilbert D."/>
            <person name="Parida L."/>
            <person name="Kuhn D.N."/>
        </authorList>
    </citation>
    <scope>NUCLEOTIDE SEQUENCE [LARGE SCALE GENOMIC DNA]</scope>
    <source>
        <strain evidence="15">cv. Matina 1-6</strain>
    </source>
</reference>
<evidence type="ECO:0000256" key="3">
    <source>
        <dbReference type="ARBA" id="ARBA00022750"/>
    </source>
</evidence>
<keyword evidence="10" id="KW-0233">DNA recombination</keyword>
<evidence type="ECO:0000256" key="9">
    <source>
        <dbReference type="ARBA" id="ARBA00023125"/>
    </source>
</evidence>
<dbReference type="InterPro" id="IPR050951">
    <property type="entry name" value="Retrovirus_Pol_polyprotein"/>
</dbReference>
<keyword evidence="15" id="KW-1185">Reference proteome</keyword>
<proteinExistence type="predicted"/>
<dbReference type="Gene3D" id="3.30.70.270">
    <property type="match status" value="1"/>
</dbReference>
<dbReference type="Gene3D" id="3.30.420.10">
    <property type="entry name" value="Ribonuclease H-like superfamily/Ribonuclease H"/>
    <property type="match status" value="1"/>
</dbReference>
<feature type="region of interest" description="Disordered" evidence="12">
    <location>
        <begin position="1"/>
        <end position="32"/>
    </location>
</feature>